<dbReference type="EMBL" id="ARYM01000001">
    <property type="protein sequence ID" value="KDA00626.1"/>
    <property type="molecule type" value="Genomic_DNA"/>
</dbReference>
<dbReference type="InterPro" id="IPR038591">
    <property type="entry name" value="NolW-like_sf"/>
</dbReference>
<proteinExistence type="inferred from homology"/>
<dbReference type="PATRIC" id="fig|1280954.3.peg.269"/>
<keyword evidence="3" id="KW-0472">Membrane</keyword>
<keyword evidence="5" id="KW-0813">Transport</keyword>
<dbReference type="Pfam" id="PF03958">
    <property type="entry name" value="Secretin_N"/>
    <property type="match status" value="2"/>
</dbReference>
<comment type="subcellular location">
    <subcellularLocation>
        <location evidence="5">Cell outer membrane</location>
    </subcellularLocation>
    <subcellularLocation>
        <location evidence="1">Membrane</location>
    </subcellularLocation>
</comment>
<dbReference type="Gene3D" id="3.30.1370.120">
    <property type="match status" value="2"/>
</dbReference>
<dbReference type="AlphaFoldDB" id="A0A062VJE8"/>
<feature type="compositionally biased region" description="Polar residues" evidence="6">
    <location>
        <begin position="56"/>
        <end position="81"/>
    </location>
</feature>
<dbReference type="InterPro" id="IPR004846">
    <property type="entry name" value="T2SS/T3SS_dom"/>
</dbReference>
<evidence type="ECO:0000259" key="7">
    <source>
        <dbReference type="Pfam" id="PF00263"/>
    </source>
</evidence>
<dbReference type="OrthoDB" id="9775455at2"/>
<sequence length="725" mass="77921">MTNNQNDFRRMPAWAFWAIGALSVTGCATGSDGPRESGSLLTGTRIGDAVSRSERSTGSSDASLAPSQQPTATQDRSNEITVPSVARTGEGGGEVLGGPEDRPVPESQTVDAVVPALAIPQFIDVVFGNMLGVPYVTGPGVAARTELVQLRSSGRMNSDDFVELVSLSLESYGLRVFAEDGVYQIVTDESLAAKMPRFIKSRSRADIPEELRPVVQFVELDAVAANEMESILRQAFPDKQALKIETNSRLNVLTLTGLPKDLDAAIAIIDQLDELAYAGSTAERFSPVFWSATQLAQEVTSLLEAEGWQASTNKAQQKPILIMPVEYSNDLFVFSRSPAGLARARFWLSELDRPTRRGNEPQVYVYDVENVDAELLSQVVARVMTGQVPASQAQMPETPSPGADISRATLSQPTGISSANGSIVVNRLSNQIVFTGTPTQYEAIQPLLRRMDRPPAEVMIEVTIAEITLTDDTQFGVEFFINNLGGNDLQAVIGNEGLGLGSVGTSIGVVTGNVEAALNFFAKNNLVNVLSTPRLTARSGGTAQIQVGQDVPIITSQRATDTQSTNNGTDILQSVDYRSTGILLSIEPIVFGNNRVDLAITQEVSTAVQTTTSQIASPTISNRSVTTQLSLEDGATAILGGLIQETTTRDETGAPILKDIPWVGNLFRNTTLSKNRTELIVLITAYVVRDGNEKRAFTDELVGRFNLTTSNPGNMDTYLGTDLRQ</sequence>
<dbReference type="GO" id="GO:0015627">
    <property type="term" value="C:type II protein secretion system complex"/>
    <property type="evidence" value="ECO:0007669"/>
    <property type="project" value="TreeGrafter"/>
</dbReference>
<keyword evidence="2" id="KW-0732">Signal</keyword>
<name>A0A062VJE8_9PROT</name>
<dbReference type="GO" id="GO:0009306">
    <property type="term" value="P:protein secretion"/>
    <property type="evidence" value="ECO:0007669"/>
    <property type="project" value="InterPro"/>
</dbReference>
<dbReference type="STRING" id="1280954.HPO_01315"/>
<accession>A0A062VJE8</accession>
<reference evidence="9 10" key="1">
    <citation type="journal article" date="2014" name="Antonie Van Leeuwenhoek">
        <title>Hyphomonas beringensis sp. nov. and Hyphomonas chukchiensis sp. nov., isolated from surface seawater of the Bering Sea and Chukchi Sea.</title>
        <authorList>
            <person name="Li C."/>
            <person name="Lai Q."/>
            <person name="Li G."/>
            <person name="Dong C."/>
            <person name="Wang J."/>
            <person name="Liao Y."/>
            <person name="Shao Z."/>
        </authorList>
    </citation>
    <scope>NUCLEOTIDE SEQUENCE [LARGE SCALE GENOMIC DNA]</scope>
    <source>
        <strain evidence="9 10">PS728</strain>
    </source>
</reference>
<evidence type="ECO:0000256" key="4">
    <source>
        <dbReference type="RuleBase" id="RU004003"/>
    </source>
</evidence>
<dbReference type="Gene3D" id="3.55.50.30">
    <property type="match status" value="1"/>
</dbReference>
<feature type="domain" description="NolW-like" evidence="8">
    <location>
        <begin position="216"/>
        <end position="274"/>
    </location>
</feature>
<protein>
    <submittedName>
        <fullName evidence="9">General secretion pathway protein D</fullName>
    </submittedName>
</protein>
<dbReference type="PRINTS" id="PR00811">
    <property type="entry name" value="BCTERIALGSPD"/>
</dbReference>
<dbReference type="Proteomes" id="UP000027100">
    <property type="component" value="Unassembled WGS sequence"/>
</dbReference>
<dbReference type="InterPro" id="IPR005644">
    <property type="entry name" value="NolW-like"/>
</dbReference>
<dbReference type="PRINTS" id="PR01032">
    <property type="entry name" value="PHAGEIV"/>
</dbReference>
<evidence type="ECO:0000256" key="1">
    <source>
        <dbReference type="ARBA" id="ARBA00004370"/>
    </source>
</evidence>
<feature type="region of interest" description="Disordered" evidence="6">
    <location>
        <begin position="390"/>
        <end position="411"/>
    </location>
</feature>
<feature type="domain" description="Type II/III secretion system secretin-like" evidence="7">
    <location>
        <begin position="522"/>
        <end position="689"/>
    </location>
</feature>
<dbReference type="InterPro" id="IPR001775">
    <property type="entry name" value="GspD/PilQ"/>
</dbReference>
<gene>
    <name evidence="9" type="ORF">HPO_01315</name>
</gene>
<dbReference type="PANTHER" id="PTHR30332">
    <property type="entry name" value="PROBABLE GENERAL SECRETION PATHWAY PROTEIN D"/>
    <property type="match status" value="1"/>
</dbReference>
<dbReference type="InterPro" id="IPR050810">
    <property type="entry name" value="Bact_Secretion_Sys_Channel"/>
</dbReference>
<comment type="similarity">
    <text evidence="4">Belongs to the bacterial secretin family.</text>
</comment>
<organism evidence="9 10">
    <name type="scientific">Hyphomonas polymorpha PS728</name>
    <dbReference type="NCBI Taxonomy" id="1280954"/>
    <lineage>
        <taxon>Bacteria</taxon>
        <taxon>Pseudomonadati</taxon>
        <taxon>Pseudomonadota</taxon>
        <taxon>Alphaproteobacteria</taxon>
        <taxon>Hyphomonadales</taxon>
        <taxon>Hyphomonadaceae</taxon>
        <taxon>Hyphomonas</taxon>
    </lineage>
</organism>
<dbReference type="RefSeq" id="WP_035593478.1">
    <property type="nucleotide sequence ID" value="NZ_ARYM01000001.1"/>
</dbReference>
<dbReference type="GO" id="GO:0009279">
    <property type="term" value="C:cell outer membrane"/>
    <property type="evidence" value="ECO:0007669"/>
    <property type="project" value="UniProtKB-SubCell"/>
</dbReference>
<evidence type="ECO:0000256" key="6">
    <source>
        <dbReference type="SAM" id="MobiDB-lite"/>
    </source>
</evidence>
<evidence type="ECO:0000256" key="2">
    <source>
        <dbReference type="ARBA" id="ARBA00022729"/>
    </source>
</evidence>
<feature type="domain" description="NolW-like" evidence="8">
    <location>
        <begin position="364"/>
        <end position="456"/>
    </location>
</feature>
<dbReference type="Pfam" id="PF00263">
    <property type="entry name" value="Secretin"/>
    <property type="match status" value="1"/>
</dbReference>
<evidence type="ECO:0000313" key="10">
    <source>
        <dbReference type="Proteomes" id="UP000027100"/>
    </source>
</evidence>
<comment type="caution">
    <text evidence="9">The sequence shown here is derived from an EMBL/GenBank/DDBJ whole genome shotgun (WGS) entry which is preliminary data.</text>
</comment>
<dbReference type="eggNOG" id="COG1450">
    <property type="taxonomic scope" value="Bacteria"/>
</dbReference>
<evidence type="ECO:0000256" key="5">
    <source>
        <dbReference type="RuleBase" id="RU004004"/>
    </source>
</evidence>
<evidence type="ECO:0000256" key="3">
    <source>
        <dbReference type="ARBA" id="ARBA00023136"/>
    </source>
</evidence>
<evidence type="ECO:0000259" key="8">
    <source>
        <dbReference type="Pfam" id="PF03958"/>
    </source>
</evidence>
<keyword evidence="10" id="KW-1185">Reference proteome</keyword>
<dbReference type="PANTHER" id="PTHR30332:SF25">
    <property type="entry name" value="SECRETIN XPSD"/>
    <property type="match status" value="1"/>
</dbReference>
<feature type="region of interest" description="Disordered" evidence="6">
    <location>
        <begin position="30"/>
        <end position="107"/>
    </location>
</feature>
<evidence type="ECO:0000313" key="9">
    <source>
        <dbReference type="EMBL" id="KDA00626.1"/>
    </source>
</evidence>